<keyword evidence="1" id="KW-0614">Plasmid</keyword>
<evidence type="ECO:0000313" key="1">
    <source>
        <dbReference type="EMBL" id="ADL14185.1"/>
    </source>
</evidence>
<dbReference type="Pfam" id="PF07424">
    <property type="entry name" value="TrbM"/>
    <property type="match status" value="1"/>
</dbReference>
<dbReference type="EMBL" id="GU371929">
    <property type="protein sequence ID" value="ADL14185.1"/>
    <property type="molecule type" value="Genomic_DNA"/>
</dbReference>
<accession>D9Z5N5</accession>
<protein>
    <submittedName>
        <fullName evidence="1">KikA</fullName>
    </submittedName>
</protein>
<organism evidence="1">
    <name type="scientific">Escherichia coli</name>
    <dbReference type="NCBI Taxonomy" id="562"/>
    <lineage>
        <taxon>Bacteria</taxon>
        <taxon>Pseudomonadati</taxon>
        <taxon>Pseudomonadota</taxon>
        <taxon>Gammaproteobacteria</taxon>
        <taxon>Enterobacterales</taxon>
        <taxon>Enterobacteriaceae</taxon>
        <taxon>Escherichia</taxon>
    </lineage>
</organism>
<dbReference type="AlphaFoldDB" id="D9Z5N5"/>
<dbReference type="InterPro" id="IPR009989">
    <property type="entry name" value="TrbM"/>
</dbReference>
<gene>
    <name evidence="1" type="primary">kikA</name>
</gene>
<proteinExistence type="predicted"/>
<name>D9Z5N5_ECOLX</name>
<geneLocation type="plasmid" evidence="1">
    <name>pEC_L46</name>
</geneLocation>
<sequence>MINITYRYQHSGGCISEQTVKDKTMKKLLIPLIAAGSLLYLPASHAEDPCKVIMCMAGKLTGDSGGSECNSAEAAFFNIVKKNKHGFLPNHTRDARKAFLNECPDNGEGGSNQSMISQIISKYGKVRL</sequence>
<reference evidence="1" key="1">
    <citation type="journal article" date="2010" name="PLoS ONE">
        <title>Complete nucleotide sequence of CTX-M-15-plasmids from clinical Escherichia coli isolates: insertional events of transposons and insertion sequences.</title>
        <authorList>
            <person name="Smet A."/>
            <person name="Van Nieuwerburgh F."/>
            <person name="Vandekerckhove T.T."/>
            <person name="Martel A."/>
            <person name="Deforce D."/>
            <person name="Butaye P."/>
            <person name="Haesebrouck F."/>
        </authorList>
    </citation>
    <scope>NUCLEOTIDE SEQUENCE</scope>
    <source>
        <strain evidence="1">L46</strain>
        <plasmid evidence="1">pEC_L46</plasmid>
    </source>
</reference>